<accession>A0ACA9Y4L8</accession>
<organism evidence="1 2">
    <name type="scientific">[Candida] jaroonii</name>
    <dbReference type="NCBI Taxonomy" id="467808"/>
    <lineage>
        <taxon>Eukaryota</taxon>
        <taxon>Fungi</taxon>
        <taxon>Dikarya</taxon>
        <taxon>Ascomycota</taxon>
        <taxon>Saccharomycotina</taxon>
        <taxon>Pichiomycetes</taxon>
        <taxon>Debaryomycetaceae</taxon>
        <taxon>Yamadazyma</taxon>
    </lineage>
</organism>
<comment type="caution">
    <text evidence="1">The sequence shown here is derived from an EMBL/GenBank/DDBJ whole genome shotgun (WGS) entry which is preliminary data.</text>
</comment>
<name>A0ACA9Y4L8_9ASCO</name>
<protein>
    <submittedName>
        <fullName evidence="1">Uncharacterized protein</fullName>
    </submittedName>
</protein>
<keyword evidence="2" id="KW-1185">Reference proteome</keyword>
<reference evidence="1" key="1">
    <citation type="submission" date="2022-06" db="EMBL/GenBank/DDBJ databases">
        <authorList>
            <person name="Legras J.-L."/>
            <person name="Devillers H."/>
            <person name="Grondin C."/>
        </authorList>
    </citation>
    <scope>NUCLEOTIDE SEQUENCE</scope>
    <source>
        <strain evidence="1">CLIB 1444</strain>
    </source>
</reference>
<dbReference type="Proteomes" id="UP001152531">
    <property type="component" value="Unassembled WGS sequence"/>
</dbReference>
<gene>
    <name evidence="1" type="ORF">CLIB1444_02S18228</name>
</gene>
<evidence type="ECO:0000313" key="2">
    <source>
        <dbReference type="Proteomes" id="UP001152531"/>
    </source>
</evidence>
<proteinExistence type="predicted"/>
<evidence type="ECO:0000313" key="1">
    <source>
        <dbReference type="EMBL" id="CAH6719862.1"/>
    </source>
</evidence>
<sequence length="384" mass="45477">MSQLTRARLPKKINDLLTIYTKITTPRDDFKEYKSENVPQGNYKIFKEGINHFPKIQHPLLKSLFEPIDSVEMLETDEIFKPEYRNRISKDVVRREDDEDEEFEDLRFSRIIPTKKTIYTSQFTSDIMKLLASYYSPRSHVPNNKRYENMFKWFLRKLHYSPLIIFLKQPARLFSEPSLQQINFPYVNLQREINDMKEENNYHITELTELDILNLAISSQMNYTKDQLKSNKLDLDIKWDELESDPLSEELQKQIDVKITNKKDIIDLKDLTFETDDVLNKLKFRKLPEIMTYDINFNQLYIITIDNESLHNDHQQLINSIQHSGLEIAAIRLDTNSPLIVNSFENMNNDPHTNMDHLLKSFGELGLTKVKTGVFNNCIYLLNK</sequence>
<dbReference type="EMBL" id="CALSDN010000002">
    <property type="protein sequence ID" value="CAH6719862.1"/>
    <property type="molecule type" value="Genomic_DNA"/>
</dbReference>